<dbReference type="SUPFAM" id="SSF81383">
    <property type="entry name" value="F-box domain"/>
    <property type="match status" value="1"/>
</dbReference>
<dbReference type="AlphaFoldDB" id="A0A9P7GP65"/>
<dbReference type="InterPro" id="IPR036047">
    <property type="entry name" value="F-box-like_dom_sf"/>
</dbReference>
<comment type="caution">
    <text evidence="2">The sequence shown here is derived from an EMBL/GenBank/DDBJ whole genome shotgun (WGS) entry which is preliminary data.</text>
</comment>
<evidence type="ECO:0000313" key="3">
    <source>
        <dbReference type="Proteomes" id="UP000717328"/>
    </source>
</evidence>
<protein>
    <recommendedName>
        <fullName evidence="1">F-box domain-containing protein</fullName>
    </recommendedName>
</protein>
<feature type="domain" description="F-box" evidence="1">
    <location>
        <begin position="54"/>
        <end position="93"/>
    </location>
</feature>
<gene>
    <name evidence="2" type="ORF">H0H81_011948</name>
</gene>
<proteinExistence type="predicted"/>
<dbReference type="Proteomes" id="UP000717328">
    <property type="component" value="Unassembled WGS sequence"/>
</dbReference>
<dbReference type="OrthoDB" id="2915292at2759"/>
<reference evidence="2" key="2">
    <citation type="submission" date="2021-10" db="EMBL/GenBank/DDBJ databases">
        <title>Phylogenomics reveals ancestral predisposition of the termite-cultivated fungus Termitomyces towards a domesticated lifestyle.</title>
        <authorList>
            <person name="Auxier B."/>
            <person name="Grum-Grzhimaylo A."/>
            <person name="Cardenas M.E."/>
            <person name="Lodge J.D."/>
            <person name="Laessoe T."/>
            <person name="Pedersen O."/>
            <person name="Smith M.E."/>
            <person name="Kuyper T.W."/>
            <person name="Franco-Molano E.A."/>
            <person name="Baroni T.J."/>
            <person name="Aanen D.K."/>
        </authorList>
    </citation>
    <scope>NUCLEOTIDE SEQUENCE</scope>
    <source>
        <strain evidence="2">D49</strain>
    </source>
</reference>
<keyword evidence="3" id="KW-1185">Reference proteome</keyword>
<reference evidence="2" key="1">
    <citation type="submission" date="2021-02" db="EMBL/GenBank/DDBJ databases">
        <authorList>
            <person name="Nieuwenhuis M."/>
            <person name="Van De Peppel L.J.J."/>
        </authorList>
    </citation>
    <scope>NUCLEOTIDE SEQUENCE</scope>
    <source>
        <strain evidence="2">D49</strain>
    </source>
</reference>
<evidence type="ECO:0000259" key="1">
    <source>
        <dbReference type="SMART" id="SM00256"/>
    </source>
</evidence>
<dbReference type="InterPro" id="IPR001810">
    <property type="entry name" value="F-box_dom"/>
</dbReference>
<dbReference type="Pfam" id="PF12937">
    <property type="entry name" value="F-box-like"/>
    <property type="match status" value="1"/>
</dbReference>
<dbReference type="SMART" id="SM00256">
    <property type="entry name" value="FBOX"/>
    <property type="match status" value="1"/>
</dbReference>
<dbReference type="EMBL" id="JABCKI010000428">
    <property type="protein sequence ID" value="KAG5650517.1"/>
    <property type="molecule type" value="Genomic_DNA"/>
</dbReference>
<organism evidence="2 3">
    <name type="scientific">Sphagnurus paluster</name>
    <dbReference type="NCBI Taxonomy" id="117069"/>
    <lineage>
        <taxon>Eukaryota</taxon>
        <taxon>Fungi</taxon>
        <taxon>Dikarya</taxon>
        <taxon>Basidiomycota</taxon>
        <taxon>Agaricomycotina</taxon>
        <taxon>Agaricomycetes</taxon>
        <taxon>Agaricomycetidae</taxon>
        <taxon>Agaricales</taxon>
        <taxon>Tricholomatineae</taxon>
        <taxon>Lyophyllaceae</taxon>
        <taxon>Sphagnurus</taxon>
    </lineage>
</organism>
<sequence>MEAQANHFAVELDEWLQSRSTWLTRPLDLIPSLKPALAPAPTETVSHLPAINKLPVEIWLYILSFLPKHYIRTCMGVHRIFYEIAMDEIHKDLRLVETPTTDFIRPYKDPKISQRVHRIHIRPDFFHHIQEMAPESHRWLSSLLEFKKGHKFKSPSQSLFKWKEAWGELDSKTLALFTGVEEINITLHNVSPPVFFAPFLETLWTTLGPRLQKLSVDLTPGQLPLILDPTVATTLHCLTTFEIRFARSHFPISHLSSVIQHTLLPFTQGLRTTLTSLTVCASEKTNLSCFLSGIGYLPCLTTFSISLFTNQDASNERHSLTAFLSAHSTHIQDLTIEHKPGRYTRTTAYETLVRSDFTKLYLPALRRLSICLSIVPNLAEHSSIVTHVDLARLPRLDTLVIPDAVLECNMIRKILSSLPENGTHMRRLSIKVRTVCLQLMDILAEFVPALEDLTIVCHWGMEFVSGFDSLR</sequence>
<accession>A0A9P7GP65</accession>
<name>A0A9P7GP65_9AGAR</name>
<evidence type="ECO:0000313" key="2">
    <source>
        <dbReference type="EMBL" id="KAG5650517.1"/>
    </source>
</evidence>